<reference evidence="4" key="1">
    <citation type="journal article" date="2019" name="Int. J. Syst. Evol. Microbiol.">
        <title>The Global Catalogue of Microorganisms (GCM) 10K type strain sequencing project: providing services to taxonomists for standard genome sequencing and annotation.</title>
        <authorList>
            <consortium name="The Broad Institute Genomics Platform"/>
            <consortium name="The Broad Institute Genome Sequencing Center for Infectious Disease"/>
            <person name="Wu L."/>
            <person name="Ma J."/>
        </authorList>
    </citation>
    <scope>NUCLEOTIDE SEQUENCE [LARGE SCALE GENOMIC DNA]</scope>
    <source>
        <strain evidence="4">NBRC 103632</strain>
    </source>
</reference>
<dbReference type="InterPro" id="IPR025110">
    <property type="entry name" value="AMP-bd_C"/>
</dbReference>
<proteinExistence type="predicted"/>
<dbReference type="Gene3D" id="3.40.50.12780">
    <property type="entry name" value="N-terminal domain of ligase-like"/>
    <property type="match status" value="1"/>
</dbReference>
<dbReference type="Proteomes" id="UP001595957">
    <property type="component" value="Unassembled WGS sequence"/>
</dbReference>
<accession>A0ABV9F1U2</accession>
<dbReference type="InterPro" id="IPR020845">
    <property type="entry name" value="AMP-binding_CS"/>
</dbReference>
<gene>
    <name evidence="3" type="ORF">ACFO3E_15375</name>
</gene>
<sequence>MLSMFQSAVAGSSDQEAIRYFDASLSYGELDILSGAFATWLAEVGVQRGARVGIILQNVPHLIIAILAAWKLGAIPVPGNPMYTSSELTRMFADYAPGELICHGEHLATVSRALDDAGLSSVPVAHASAYDWQSQDDQRVLPRRPIAQDSPDRPDMFGICVERRGERPVVEAARGEDIGLILYTSGTTGVPKGAVISHGGLAFNSFTSALWMGIDPGSRILGLAPLFHITGFVLHMGVAFATGCSLALHYRFDAAAVLDVIRIYSPTFTIGAITAFNALMNTKDVDREDFASFKNVFSGGAPIAPALRDAVQDRLGVTLQPVYGMTESTAPTHIAPIGVDVPVDPDTGALAVGLPISSTEAMIAGPDGKPLSPGNPGEIWMRGPQMMQCYWNKPAESAETMKEGWLRSGDIGVMDQRGWFYVVDRQKDMINASGFKVWPREVEDVLVAHPAVKEAAVIGVPDHYRGETVRAYISLKQAAAVEESVLIQHCRDELAAYKVPKSVIILEELPKTPTGKIQRAALRAEARK</sequence>
<dbReference type="InterPro" id="IPR000873">
    <property type="entry name" value="AMP-dep_synth/lig_dom"/>
</dbReference>
<dbReference type="Pfam" id="PF00501">
    <property type="entry name" value="AMP-binding"/>
    <property type="match status" value="1"/>
</dbReference>
<keyword evidence="4" id="KW-1185">Reference proteome</keyword>
<organism evidence="3 4">
    <name type="scientific">Sphingobium tyrosinilyticum</name>
    <dbReference type="NCBI Taxonomy" id="2715436"/>
    <lineage>
        <taxon>Bacteria</taxon>
        <taxon>Pseudomonadati</taxon>
        <taxon>Pseudomonadota</taxon>
        <taxon>Alphaproteobacteria</taxon>
        <taxon>Sphingomonadales</taxon>
        <taxon>Sphingomonadaceae</taxon>
        <taxon>Sphingobium</taxon>
    </lineage>
</organism>
<evidence type="ECO:0000313" key="3">
    <source>
        <dbReference type="EMBL" id="MFC4595557.1"/>
    </source>
</evidence>
<dbReference type="PANTHER" id="PTHR43767">
    <property type="entry name" value="LONG-CHAIN-FATTY-ACID--COA LIGASE"/>
    <property type="match status" value="1"/>
</dbReference>
<dbReference type="EMBL" id="JBHSFZ010000044">
    <property type="protein sequence ID" value="MFC4595557.1"/>
    <property type="molecule type" value="Genomic_DNA"/>
</dbReference>
<comment type="caution">
    <text evidence="3">The sequence shown here is derived from an EMBL/GenBank/DDBJ whole genome shotgun (WGS) entry which is preliminary data.</text>
</comment>
<dbReference type="InterPro" id="IPR045851">
    <property type="entry name" value="AMP-bd_C_sf"/>
</dbReference>
<name>A0ABV9F1U2_9SPHN</name>
<evidence type="ECO:0000259" key="1">
    <source>
        <dbReference type="Pfam" id="PF00501"/>
    </source>
</evidence>
<evidence type="ECO:0000313" key="4">
    <source>
        <dbReference type="Proteomes" id="UP001595957"/>
    </source>
</evidence>
<dbReference type="PANTHER" id="PTHR43767:SF1">
    <property type="entry name" value="NONRIBOSOMAL PEPTIDE SYNTHASE PES1 (EUROFUNG)-RELATED"/>
    <property type="match status" value="1"/>
</dbReference>
<feature type="domain" description="AMP-dependent synthetase/ligase" evidence="1">
    <location>
        <begin position="5"/>
        <end position="391"/>
    </location>
</feature>
<feature type="domain" description="AMP-binding enzyme C-terminal" evidence="2">
    <location>
        <begin position="441"/>
        <end position="516"/>
    </location>
</feature>
<dbReference type="InterPro" id="IPR042099">
    <property type="entry name" value="ANL_N_sf"/>
</dbReference>
<dbReference type="InterPro" id="IPR050237">
    <property type="entry name" value="ATP-dep_AMP-bd_enzyme"/>
</dbReference>
<protein>
    <submittedName>
        <fullName evidence="3">Class I adenylate-forming enzyme family protein</fullName>
    </submittedName>
</protein>
<evidence type="ECO:0000259" key="2">
    <source>
        <dbReference type="Pfam" id="PF13193"/>
    </source>
</evidence>
<dbReference type="SUPFAM" id="SSF56801">
    <property type="entry name" value="Acetyl-CoA synthetase-like"/>
    <property type="match status" value="1"/>
</dbReference>
<dbReference type="Pfam" id="PF13193">
    <property type="entry name" value="AMP-binding_C"/>
    <property type="match status" value="1"/>
</dbReference>
<dbReference type="Gene3D" id="3.30.300.30">
    <property type="match status" value="1"/>
</dbReference>
<dbReference type="PROSITE" id="PS00455">
    <property type="entry name" value="AMP_BINDING"/>
    <property type="match status" value="1"/>
</dbReference>